<proteinExistence type="predicted"/>
<comment type="caution">
    <text evidence="2">The sequence shown here is derived from an EMBL/GenBank/DDBJ whole genome shotgun (WGS) entry which is preliminary data.</text>
</comment>
<dbReference type="AlphaFoldDB" id="A0AAD7J177"/>
<evidence type="ECO:0000313" key="3">
    <source>
        <dbReference type="Proteomes" id="UP001215598"/>
    </source>
</evidence>
<evidence type="ECO:0000313" key="2">
    <source>
        <dbReference type="EMBL" id="KAJ7753820.1"/>
    </source>
</evidence>
<evidence type="ECO:0000256" key="1">
    <source>
        <dbReference type="SAM" id="MobiDB-lite"/>
    </source>
</evidence>
<gene>
    <name evidence="2" type="ORF">B0H16DRAFT_1459292</name>
</gene>
<dbReference type="Proteomes" id="UP001215598">
    <property type="component" value="Unassembled WGS sequence"/>
</dbReference>
<name>A0AAD7J177_9AGAR</name>
<dbReference type="EMBL" id="JARKIB010000054">
    <property type="protein sequence ID" value="KAJ7753820.1"/>
    <property type="molecule type" value="Genomic_DNA"/>
</dbReference>
<reference evidence="2" key="1">
    <citation type="submission" date="2023-03" db="EMBL/GenBank/DDBJ databases">
        <title>Massive genome expansion in bonnet fungi (Mycena s.s.) driven by repeated elements and novel gene families across ecological guilds.</title>
        <authorList>
            <consortium name="Lawrence Berkeley National Laboratory"/>
            <person name="Harder C.B."/>
            <person name="Miyauchi S."/>
            <person name="Viragh M."/>
            <person name="Kuo A."/>
            <person name="Thoen E."/>
            <person name="Andreopoulos B."/>
            <person name="Lu D."/>
            <person name="Skrede I."/>
            <person name="Drula E."/>
            <person name="Henrissat B."/>
            <person name="Morin E."/>
            <person name="Kohler A."/>
            <person name="Barry K."/>
            <person name="LaButti K."/>
            <person name="Morin E."/>
            <person name="Salamov A."/>
            <person name="Lipzen A."/>
            <person name="Mereny Z."/>
            <person name="Hegedus B."/>
            <person name="Baldrian P."/>
            <person name="Stursova M."/>
            <person name="Weitz H."/>
            <person name="Taylor A."/>
            <person name="Grigoriev I.V."/>
            <person name="Nagy L.G."/>
            <person name="Martin F."/>
            <person name="Kauserud H."/>
        </authorList>
    </citation>
    <scope>NUCLEOTIDE SEQUENCE</scope>
    <source>
        <strain evidence="2">CBHHK182m</strain>
    </source>
</reference>
<accession>A0AAD7J177</accession>
<feature type="region of interest" description="Disordered" evidence="1">
    <location>
        <begin position="464"/>
        <end position="494"/>
    </location>
</feature>
<keyword evidence="3" id="KW-1185">Reference proteome</keyword>
<organism evidence="2 3">
    <name type="scientific">Mycena metata</name>
    <dbReference type="NCBI Taxonomy" id="1033252"/>
    <lineage>
        <taxon>Eukaryota</taxon>
        <taxon>Fungi</taxon>
        <taxon>Dikarya</taxon>
        <taxon>Basidiomycota</taxon>
        <taxon>Agaricomycotina</taxon>
        <taxon>Agaricomycetes</taxon>
        <taxon>Agaricomycetidae</taxon>
        <taxon>Agaricales</taxon>
        <taxon>Marasmiineae</taxon>
        <taxon>Mycenaceae</taxon>
        <taxon>Mycena</taxon>
    </lineage>
</organism>
<protein>
    <submittedName>
        <fullName evidence="2">Uncharacterized protein</fullName>
    </submittedName>
</protein>
<sequence>MSDTDDEEPKPFPWARIPLEIAHEIVGHNTKDVASLRALALASKGTRFLAVEHLFSVVHFACSEDFPRWLDMLSRTPTLVTLVKRVKFSQPDASWLRRLRGPNASKLDLTTVPPLIPLPNVSSLEWVCVRPSNFRMAAAWMHLFPNVRKVHVENLFFNSIVSLANFLAAFGNLKALSLVNIQSDGDDESSPQEPPQPSTFNLTEVEDLAITGFVPLDLDAVDPILYLLQQSPPTRLKSLDIGGFGYGDPCSVQAIERLLSTSTSSLVNLIIEPTFMQELLNPEIIRMAGRLPVLHALQTLTVWLRHDSTRHHRSNHHSNHQVEQVLKALQAPNLTTIIFRIRLHEDDSDEISELLDKVLNDFLSWDNSLSLKRALTQKFPPIQRLGFHFDVPHSSEVHLRRSCRRKLEKQLRGHLERAGDDVADYLPVEWLDVDDGHSVVVYSKITGKAPWSVPRAHRPWYRREPDTERSDWESDQSLGLGFGSTPRPTSGRIR</sequence>